<keyword evidence="3 6" id="KW-0812">Transmembrane</keyword>
<evidence type="ECO:0000256" key="6">
    <source>
        <dbReference type="SAM" id="Phobius"/>
    </source>
</evidence>
<feature type="transmembrane region" description="Helical" evidence="6">
    <location>
        <begin position="140"/>
        <end position="164"/>
    </location>
</feature>
<dbReference type="InterPro" id="IPR005016">
    <property type="entry name" value="TDE1/TMS"/>
</dbReference>
<keyword evidence="5 6" id="KW-0472">Membrane</keyword>
<dbReference type="PANTHER" id="PTHR10383:SF48">
    <property type="entry name" value="SERINE INCORPORATOR 1-LIKE"/>
    <property type="match status" value="1"/>
</dbReference>
<protein>
    <submittedName>
        <fullName evidence="8">Serine incorporator 5-like</fullName>
    </submittedName>
</protein>
<feature type="transmembrane region" description="Helical" evidence="6">
    <location>
        <begin position="28"/>
        <end position="46"/>
    </location>
</feature>
<feature type="transmembrane region" description="Helical" evidence="6">
    <location>
        <begin position="222"/>
        <end position="240"/>
    </location>
</feature>
<evidence type="ECO:0000313" key="8">
    <source>
        <dbReference type="RefSeq" id="XP_006826096.1"/>
    </source>
</evidence>
<comment type="similarity">
    <text evidence="2">Belongs to the TDE1 family.</text>
</comment>
<dbReference type="PANTHER" id="PTHR10383">
    <property type="entry name" value="SERINE INCORPORATOR"/>
    <property type="match status" value="1"/>
</dbReference>
<dbReference type="GeneID" id="102800696"/>
<proteinExistence type="inferred from homology"/>
<evidence type="ECO:0000256" key="1">
    <source>
        <dbReference type="ARBA" id="ARBA00004141"/>
    </source>
</evidence>
<feature type="transmembrane region" description="Helical" evidence="6">
    <location>
        <begin position="185"/>
        <end position="210"/>
    </location>
</feature>
<gene>
    <name evidence="8" type="primary">LOC102800696</name>
</gene>
<evidence type="ECO:0000313" key="7">
    <source>
        <dbReference type="Proteomes" id="UP000694865"/>
    </source>
</evidence>
<feature type="transmembrane region" description="Helical" evidence="6">
    <location>
        <begin position="115"/>
        <end position="134"/>
    </location>
</feature>
<accession>A0ABM0N1F5</accession>
<evidence type="ECO:0000256" key="3">
    <source>
        <dbReference type="ARBA" id="ARBA00022692"/>
    </source>
</evidence>
<feature type="transmembrane region" description="Helical" evidence="6">
    <location>
        <begin position="81"/>
        <end position="103"/>
    </location>
</feature>
<dbReference type="Proteomes" id="UP000694865">
    <property type="component" value="Unplaced"/>
</dbReference>
<organism evidence="7 8">
    <name type="scientific">Saccoglossus kowalevskii</name>
    <name type="common">Acorn worm</name>
    <dbReference type="NCBI Taxonomy" id="10224"/>
    <lineage>
        <taxon>Eukaryota</taxon>
        <taxon>Metazoa</taxon>
        <taxon>Hemichordata</taxon>
        <taxon>Enteropneusta</taxon>
        <taxon>Harrimaniidae</taxon>
        <taxon>Saccoglossus</taxon>
    </lineage>
</organism>
<dbReference type="RefSeq" id="XP_006826096.1">
    <property type="nucleotide sequence ID" value="XM_006826033.1"/>
</dbReference>
<feature type="transmembrane region" description="Helical" evidence="6">
    <location>
        <begin position="252"/>
        <end position="270"/>
    </location>
</feature>
<comment type="subcellular location">
    <subcellularLocation>
        <location evidence="1">Membrane</location>
        <topology evidence="1">Multi-pass membrane protein</topology>
    </subcellularLocation>
</comment>
<feature type="non-terminal residue" evidence="8">
    <location>
        <position position="1"/>
    </location>
</feature>
<keyword evidence="4 6" id="KW-1133">Transmembrane helix</keyword>
<name>A0ABM0N1F5_SACKO</name>
<evidence type="ECO:0000256" key="4">
    <source>
        <dbReference type="ARBA" id="ARBA00022989"/>
    </source>
</evidence>
<dbReference type="Pfam" id="PF03348">
    <property type="entry name" value="Serinc"/>
    <property type="match status" value="1"/>
</dbReference>
<evidence type="ECO:0000256" key="2">
    <source>
        <dbReference type="ARBA" id="ARBA00006665"/>
    </source>
</evidence>
<sequence length="377" mass="42204">MQCCCASRACSCVCSSCPPLKESTSTRLMYTLYLFAGMAIACVMLSKTVEEKLMQVQHINDVCQQINAGPHCQLVFGYMSVYRVCLSMAIFFLVLMIFTINVTTSKSFRGGIHNGYWLFKFLILLCLCIGAFFVPHEDKWAIIVMYFGFVAGFVFIIIQLVLLVEFAYSWNQNWSKRADKNKCWYLALVVITIIIFGVAIAGFVFLVIYFTRHIEGCYLTKVFISANGILCVVMTFLTVLPPIQKVQPKSNLLQVGIVSVYMMYLTFAAASSMPDDIEHITVGFNSTSNQTISIEEITSCVPSATSFTGQYMELVTASFAAVFLFISVIYASGRTAEFLTRANSGVTTTSLVDSPQHVRYHTIAWLQYTAKLVFIVH</sequence>
<reference evidence="8" key="1">
    <citation type="submission" date="2025-08" db="UniProtKB">
        <authorList>
            <consortium name="RefSeq"/>
        </authorList>
    </citation>
    <scope>IDENTIFICATION</scope>
    <source>
        <tissue evidence="8">Testes</tissue>
    </source>
</reference>
<keyword evidence="7" id="KW-1185">Reference proteome</keyword>
<evidence type="ECO:0000256" key="5">
    <source>
        <dbReference type="ARBA" id="ARBA00023136"/>
    </source>
</evidence>
<feature type="transmembrane region" description="Helical" evidence="6">
    <location>
        <begin position="311"/>
        <end position="331"/>
    </location>
</feature>